<evidence type="ECO:0000313" key="1">
    <source>
        <dbReference type="EMBL" id="JAD39381.1"/>
    </source>
</evidence>
<dbReference type="AlphaFoldDB" id="A0A0A8ZKP6"/>
<reference evidence="1" key="1">
    <citation type="submission" date="2014-09" db="EMBL/GenBank/DDBJ databases">
        <authorList>
            <person name="Magalhaes I.L.F."/>
            <person name="Oliveira U."/>
            <person name="Santos F.R."/>
            <person name="Vidigal T.H.D.A."/>
            <person name="Brescovit A.D."/>
            <person name="Santos A.J."/>
        </authorList>
    </citation>
    <scope>NUCLEOTIDE SEQUENCE</scope>
    <source>
        <tissue evidence="1">Shoot tissue taken approximately 20 cm above the soil surface</tissue>
    </source>
</reference>
<reference evidence="1" key="2">
    <citation type="journal article" date="2015" name="Data Brief">
        <title>Shoot transcriptome of the giant reed, Arundo donax.</title>
        <authorList>
            <person name="Barrero R.A."/>
            <person name="Guerrero F.D."/>
            <person name="Moolhuijzen P."/>
            <person name="Goolsby J.A."/>
            <person name="Tidwell J."/>
            <person name="Bellgard S.E."/>
            <person name="Bellgard M.I."/>
        </authorList>
    </citation>
    <scope>NUCLEOTIDE SEQUENCE</scope>
    <source>
        <tissue evidence="1">Shoot tissue taken approximately 20 cm above the soil surface</tissue>
    </source>
</reference>
<accession>A0A0A8ZKP6</accession>
<name>A0A0A8ZKP6_ARUDO</name>
<organism evidence="1">
    <name type="scientific">Arundo donax</name>
    <name type="common">Giant reed</name>
    <name type="synonym">Donax arundinaceus</name>
    <dbReference type="NCBI Taxonomy" id="35708"/>
    <lineage>
        <taxon>Eukaryota</taxon>
        <taxon>Viridiplantae</taxon>
        <taxon>Streptophyta</taxon>
        <taxon>Embryophyta</taxon>
        <taxon>Tracheophyta</taxon>
        <taxon>Spermatophyta</taxon>
        <taxon>Magnoliopsida</taxon>
        <taxon>Liliopsida</taxon>
        <taxon>Poales</taxon>
        <taxon>Poaceae</taxon>
        <taxon>PACMAD clade</taxon>
        <taxon>Arundinoideae</taxon>
        <taxon>Arundineae</taxon>
        <taxon>Arundo</taxon>
    </lineage>
</organism>
<proteinExistence type="predicted"/>
<protein>
    <submittedName>
        <fullName evidence="1">Uncharacterized protein</fullName>
    </submittedName>
</protein>
<dbReference type="EMBL" id="GBRH01258514">
    <property type="protein sequence ID" value="JAD39381.1"/>
    <property type="molecule type" value="Transcribed_RNA"/>
</dbReference>
<sequence>MHRIVHAACQNYSECYKS</sequence>